<organism evidence="3 4">
    <name type="scientific">Haloarcula onubensis</name>
    <dbReference type="NCBI Taxonomy" id="2950539"/>
    <lineage>
        <taxon>Archaea</taxon>
        <taxon>Methanobacteriati</taxon>
        <taxon>Methanobacteriota</taxon>
        <taxon>Stenosarchaea group</taxon>
        <taxon>Halobacteria</taxon>
        <taxon>Halobacteriales</taxon>
        <taxon>Haloarculaceae</taxon>
        <taxon>Haloarcula</taxon>
    </lineage>
</organism>
<feature type="domain" description="Halobacterial output" evidence="2">
    <location>
        <begin position="35"/>
        <end position="95"/>
    </location>
</feature>
<dbReference type="InterPro" id="IPR040624">
    <property type="entry name" value="HalOD1"/>
</dbReference>
<evidence type="ECO:0000313" key="4">
    <source>
        <dbReference type="Proteomes" id="UP001268864"/>
    </source>
</evidence>
<sequence>MSDSRPDEQNDTQPDGAAVVRRQITPDPETSEYDLLEVLAEIEDCDIESLPPLYNEVEHVVETLFKTPPSAAAQMSVSFSYAGYRIRLDRDGTLQLVPVKETI</sequence>
<protein>
    <recommendedName>
        <fullName evidence="2">Halobacterial output domain-containing protein</fullName>
    </recommendedName>
</protein>
<feature type="region of interest" description="Disordered" evidence="1">
    <location>
        <begin position="1"/>
        <end position="26"/>
    </location>
</feature>
<name>A0ABU2FLG1_9EURY</name>
<evidence type="ECO:0000259" key="2">
    <source>
        <dbReference type="Pfam" id="PF18545"/>
    </source>
</evidence>
<dbReference type="EMBL" id="JAMQOS010000001">
    <property type="protein sequence ID" value="MDS0281573.1"/>
    <property type="molecule type" value="Genomic_DNA"/>
</dbReference>
<proteinExistence type="predicted"/>
<dbReference type="Pfam" id="PF18545">
    <property type="entry name" value="HalOD1"/>
    <property type="match status" value="1"/>
</dbReference>
<gene>
    <name evidence="3" type="ORF">NDI86_05510</name>
</gene>
<evidence type="ECO:0000313" key="3">
    <source>
        <dbReference type="EMBL" id="MDS0281573.1"/>
    </source>
</evidence>
<reference evidence="3 4" key="1">
    <citation type="submission" date="2022-06" db="EMBL/GenBank/DDBJ databases">
        <title>Halomicroarcula sp. a new haloarchaeum isolate from saline soil.</title>
        <authorList>
            <person name="Strakova D."/>
            <person name="Galisteo C."/>
            <person name="Sanchez-Porro C."/>
            <person name="Ventosa A."/>
        </authorList>
    </citation>
    <scope>NUCLEOTIDE SEQUENCE [LARGE SCALE GENOMIC DNA]</scope>
    <source>
        <strain evidence="3 4">S3CR25-11</strain>
    </source>
</reference>
<dbReference type="RefSeq" id="WP_310899407.1">
    <property type="nucleotide sequence ID" value="NZ_JAMQOS010000001.1"/>
</dbReference>
<keyword evidence="4" id="KW-1185">Reference proteome</keyword>
<dbReference type="Proteomes" id="UP001268864">
    <property type="component" value="Unassembled WGS sequence"/>
</dbReference>
<comment type="caution">
    <text evidence="3">The sequence shown here is derived from an EMBL/GenBank/DDBJ whole genome shotgun (WGS) entry which is preliminary data.</text>
</comment>
<accession>A0ABU2FLG1</accession>
<evidence type="ECO:0000256" key="1">
    <source>
        <dbReference type="SAM" id="MobiDB-lite"/>
    </source>
</evidence>